<dbReference type="SMART" id="SM00267">
    <property type="entry name" value="GGDEF"/>
    <property type="match status" value="1"/>
</dbReference>
<dbReference type="Proteomes" id="UP000194474">
    <property type="component" value="Unassembled WGS sequence"/>
</dbReference>
<keyword evidence="3" id="KW-1185">Reference proteome</keyword>
<sequence>MAKSWLDWITGKSEENWDRRSDEARDLPPIQAGDIDPTTGAVNWVRFAAILEGEQAVHPGVLLVVDLDDRSAAIEAIAEDHRADILPWLAQSIKQAVRADDLVTHLHGYAFAVLLRGAPQAIAAQLASRIRESVDDTLFMTASGIARLGVAVSGVSYPSEKAGEGGLIEEALDGLAEAKNSDSQIVIS</sequence>
<dbReference type="InterPro" id="IPR000160">
    <property type="entry name" value="GGDEF_dom"/>
</dbReference>
<gene>
    <name evidence="2" type="ORF">SAMN06295905_0370</name>
</gene>
<dbReference type="Pfam" id="PF00990">
    <property type="entry name" value="GGDEF"/>
    <property type="match status" value="1"/>
</dbReference>
<accession>A0A1Y6ECY4</accession>
<evidence type="ECO:0000259" key="1">
    <source>
        <dbReference type="PROSITE" id="PS50887"/>
    </source>
</evidence>
<evidence type="ECO:0000313" key="2">
    <source>
        <dbReference type="EMBL" id="SMQ60395.1"/>
    </source>
</evidence>
<dbReference type="SUPFAM" id="SSF55073">
    <property type="entry name" value="Nucleotide cyclase"/>
    <property type="match status" value="1"/>
</dbReference>
<dbReference type="InterPro" id="IPR043128">
    <property type="entry name" value="Rev_trsase/Diguanyl_cyclase"/>
</dbReference>
<name>A0A1Y6ECY4_9HYPH</name>
<proteinExistence type="predicted"/>
<evidence type="ECO:0000313" key="3">
    <source>
        <dbReference type="Proteomes" id="UP000194474"/>
    </source>
</evidence>
<organism evidence="2 3">
    <name type="scientific">Devosia lucknowensis</name>
    <dbReference type="NCBI Taxonomy" id="1096929"/>
    <lineage>
        <taxon>Bacteria</taxon>
        <taxon>Pseudomonadati</taxon>
        <taxon>Pseudomonadota</taxon>
        <taxon>Alphaproteobacteria</taxon>
        <taxon>Hyphomicrobiales</taxon>
        <taxon>Devosiaceae</taxon>
        <taxon>Devosia</taxon>
    </lineage>
</organism>
<dbReference type="RefSeq" id="WP_170926315.1">
    <property type="nucleotide sequence ID" value="NZ_FXWK01000001.1"/>
</dbReference>
<protein>
    <submittedName>
        <fullName evidence="2">Diguanylate cyclase (GGDEF) domain-containing protein</fullName>
    </submittedName>
</protein>
<dbReference type="PROSITE" id="PS50887">
    <property type="entry name" value="GGDEF"/>
    <property type="match status" value="1"/>
</dbReference>
<feature type="domain" description="GGDEF" evidence="1">
    <location>
        <begin position="58"/>
        <end position="188"/>
    </location>
</feature>
<dbReference type="AlphaFoldDB" id="A0A1Y6ECY4"/>
<dbReference type="InterPro" id="IPR029787">
    <property type="entry name" value="Nucleotide_cyclase"/>
</dbReference>
<dbReference type="EMBL" id="FXWK01000001">
    <property type="protein sequence ID" value="SMQ60395.1"/>
    <property type="molecule type" value="Genomic_DNA"/>
</dbReference>
<dbReference type="Gene3D" id="3.30.70.270">
    <property type="match status" value="1"/>
</dbReference>
<reference evidence="3" key="1">
    <citation type="submission" date="2017-04" db="EMBL/GenBank/DDBJ databases">
        <authorList>
            <person name="Varghese N."/>
            <person name="Submissions S."/>
        </authorList>
    </citation>
    <scope>NUCLEOTIDE SEQUENCE [LARGE SCALE GENOMIC DNA]</scope>
</reference>